<name>A0A383AEK4_9ZZZZ</name>
<feature type="non-terminal residue" evidence="1">
    <location>
        <position position="1"/>
    </location>
</feature>
<proteinExistence type="predicted"/>
<gene>
    <name evidence="1" type="ORF">METZ01_LOCUS458883</name>
</gene>
<dbReference type="InterPro" id="IPR015424">
    <property type="entry name" value="PyrdxlP-dep_Trfase"/>
</dbReference>
<organism evidence="1">
    <name type="scientific">marine metagenome</name>
    <dbReference type="NCBI Taxonomy" id="408172"/>
    <lineage>
        <taxon>unclassified sequences</taxon>
        <taxon>metagenomes</taxon>
        <taxon>ecological metagenomes</taxon>
    </lineage>
</organism>
<dbReference type="InterPro" id="IPR015421">
    <property type="entry name" value="PyrdxlP-dep_Trfase_major"/>
</dbReference>
<reference evidence="1" key="1">
    <citation type="submission" date="2018-05" db="EMBL/GenBank/DDBJ databases">
        <authorList>
            <person name="Lanie J.A."/>
            <person name="Ng W.-L."/>
            <person name="Kazmierczak K.M."/>
            <person name="Andrzejewski T.M."/>
            <person name="Davidsen T.M."/>
            <person name="Wayne K.J."/>
            <person name="Tettelin H."/>
            <person name="Glass J.I."/>
            <person name="Rusch D."/>
            <person name="Podicherti R."/>
            <person name="Tsui H.-C.T."/>
            <person name="Winkler M.E."/>
        </authorList>
    </citation>
    <scope>NUCLEOTIDE SEQUENCE</scope>
</reference>
<dbReference type="InterPro" id="IPR000653">
    <property type="entry name" value="DegT/StrS_aminotransferase"/>
</dbReference>
<dbReference type="Gene3D" id="3.40.640.10">
    <property type="entry name" value="Type I PLP-dependent aspartate aminotransferase-like (Major domain)"/>
    <property type="match status" value="1"/>
</dbReference>
<evidence type="ECO:0000313" key="1">
    <source>
        <dbReference type="EMBL" id="SVE06029.1"/>
    </source>
</evidence>
<protein>
    <recommendedName>
        <fullName evidence="2">DegT/DnrJ/EryC1/StrS aminotransferase family protein</fullName>
    </recommendedName>
</protein>
<accession>A0A383AEK4</accession>
<sequence length="233" mass="25671">YAGTLGKAAGFSFDSEKTMGSDVGGCVITDDDVLGDRLRFVGQSRGGEMRPHFGRIHSALGYAQRMTQSTAAISLSQLEILSPQVAKRDAMIRLITDKLSQIPGITPLPIPDYQSIYSCWMAGFNIDPDAFTCDAETFAEQLAEAGIPGIGMGKYYLMPDALTFLQAQARNLTYPFSTPPASRSYCYDAYTCPTAHTFLETFIRWSTFCEKYEPEHCDLVAKIVQDVAGRNRN</sequence>
<dbReference type="SUPFAM" id="SSF53383">
    <property type="entry name" value="PLP-dependent transferases"/>
    <property type="match status" value="1"/>
</dbReference>
<dbReference type="Pfam" id="PF01041">
    <property type="entry name" value="DegT_DnrJ_EryC1"/>
    <property type="match status" value="1"/>
</dbReference>
<dbReference type="Gene3D" id="3.90.1150.10">
    <property type="entry name" value="Aspartate Aminotransferase, domain 1"/>
    <property type="match status" value="1"/>
</dbReference>
<evidence type="ECO:0008006" key="2">
    <source>
        <dbReference type="Google" id="ProtNLM"/>
    </source>
</evidence>
<dbReference type="InterPro" id="IPR015422">
    <property type="entry name" value="PyrdxlP-dep_Trfase_small"/>
</dbReference>
<dbReference type="EMBL" id="UINC01191399">
    <property type="protein sequence ID" value="SVE06029.1"/>
    <property type="molecule type" value="Genomic_DNA"/>
</dbReference>
<dbReference type="AlphaFoldDB" id="A0A383AEK4"/>